<protein>
    <recommendedName>
        <fullName evidence="6">RDD domain-containing protein</fullName>
    </recommendedName>
</protein>
<dbReference type="Proteomes" id="UP000030002">
    <property type="component" value="Unassembled WGS sequence"/>
</dbReference>
<dbReference type="eggNOG" id="COG1714">
    <property type="taxonomic scope" value="Bacteria"/>
</dbReference>
<dbReference type="InterPro" id="IPR010432">
    <property type="entry name" value="RDD"/>
</dbReference>
<evidence type="ECO:0000256" key="4">
    <source>
        <dbReference type="ARBA" id="ARBA00023136"/>
    </source>
</evidence>
<dbReference type="PANTHER" id="PTHR38480:SF1">
    <property type="entry name" value="SLR0254 PROTEIN"/>
    <property type="match status" value="1"/>
</dbReference>
<feature type="transmembrane region" description="Helical" evidence="5">
    <location>
        <begin position="38"/>
        <end position="59"/>
    </location>
</feature>
<evidence type="ECO:0000256" key="2">
    <source>
        <dbReference type="ARBA" id="ARBA00022692"/>
    </source>
</evidence>
<dbReference type="STRING" id="1385520.N802_10345"/>
<evidence type="ECO:0000256" key="5">
    <source>
        <dbReference type="SAM" id="Phobius"/>
    </source>
</evidence>
<sequence length="273" mass="29264">MSIDGGYRTYAGEDVVTGEGVSVEVPVASVLSRVASRLIDLLITFVLAFVCVFVAGMLVGNLSEAVSRAAMIALLVGLTVIVPVVFETATGGRSPGKYAMGLVTVRDDGGPITLRHSVIRHLVGFVEFYLLQGAPAIVAAVVHPRAKRLGDMAAGTYVMALRHQLQLTAPPDAPPALEHWVRGADIGPMPASLTISVRQFLTRTGGLTPQSREHLGRDLGAQVLRHVSPQPPPGIHPEWILRAVLAERRRRDLERLQAEGARARRILPPDPLA</sequence>
<evidence type="ECO:0000313" key="7">
    <source>
        <dbReference type="EMBL" id="KGN29800.1"/>
    </source>
</evidence>
<organism evidence="7 8">
    <name type="scientific">Knoellia sinensis KCTC 19936</name>
    <dbReference type="NCBI Taxonomy" id="1385520"/>
    <lineage>
        <taxon>Bacteria</taxon>
        <taxon>Bacillati</taxon>
        <taxon>Actinomycetota</taxon>
        <taxon>Actinomycetes</taxon>
        <taxon>Micrococcales</taxon>
        <taxon>Intrasporangiaceae</taxon>
        <taxon>Knoellia</taxon>
    </lineage>
</organism>
<evidence type="ECO:0000256" key="1">
    <source>
        <dbReference type="ARBA" id="ARBA00004141"/>
    </source>
</evidence>
<accession>A0A0A0IX42</accession>
<keyword evidence="8" id="KW-1185">Reference proteome</keyword>
<dbReference type="AlphaFoldDB" id="A0A0A0IX42"/>
<evidence type="ECO:0000259" key="6">
    <source>
        <dbReference type="Pfam" id="PF06271"/>
    </source>
</evidence>
<gene>
    <name evidence="7" type="ORF">N802_10345</name>
</gene>
<keyword evidence="4 5" id="KW-0472">Membrane</keyword>
<keyword evidence="2 5" id="KW-0812">Transmembrane</keyword>
<dbReference type="PANTHER" id="PTHR38480">
    <property type="entry name" value="SLR0254 PROTEIN"/>
    <property type="match status" value="1"/>
</dbReference>
<proteinExistence type="predicted"/>
<dbReference type="EMBL" id="AVPJ01000028">
    <property type="protein sequence ID" value="KGN29800.1"/>
    <property type="molecule type" value="Genomic_DNA"/>
</dbReference>
<dbReference type="GO" id="GO:0016020">
    <property type="term" value="C:membrane"/>
    <property type="evidence" value="ECO:0007669"/>
    <property type="project" value="UniProtKB-SubCell"/>
</dbReference>
<feature type="transmembrane region" description="Helical" evidence="5">
    <location>
        <begin position="65"/>
        <end position="86"/>
    </location>
</feature>
<dbReference type="RefSeq" id="WP_052110162.1">
    <property type="nucleotide sequence ID" value="NZ_AVPJ01000028.1"/>
</dbReference>
<evidence type="ECO:0000256" key="3">
    <source>
        <dbReference type="ARBA" id="ARBA00022989"/>
    </source>
</evidence>
<evidence type="ECO:0000313" key="8">
    <source>
        <dbReference type="Proteomes" id="UP000030002"/>
    </source>
</evidence>
<keyword evidence="3 5" id="KW-1133">Transmembrane helix</keyword>
<dbReference type="OrthoDB" id="9787732at2"/>
<reference evidence="7 8" key="1">
    <citation type="submission" date="2013-08" db="EMBL/GenBank/DDBJ databases">
        <title>The genome sequence of Knoellia sinensis.</title>
        <authorList>
            <person name="Zhu W."/>
            <person name="Wang G."/>
        </authorList>
    </citation>
    <scope>NUCLEOTIDE SEQUENCE [LARGE SCALE GENOMIC DNA]</scope>
    <source>
        <strain evidence="7 8">KCTC 19936</strain>
    </source>
</reference>
<name>A0A0A0IX42_9MICO</name>
<comment type="subcellular location">
    <subcellularLocation>
        <location evidence="1">Membrane</location>
        <topology evidence="1">Multi-pass membrane protein</topology>
    </subcellularLocation>
</comment>
<comment type="caution">
    <text evidence="7">The sequence shown here is derived from an EMBL/GenBank/DDBJ whole genome shotgun (WGS) entry which is preliminary data.</text>
</comment>
<feature type="domain" description="RDD" evidence="6">
    <location>
        <begin position="27"/>
        <end position="155"/>
    </location>
</feature>
<dbReference type="Pfam" id="PF06271">
    <property type="entry name" value="RDD"/>
    <property type="match status" value="1"/>
</dbReference>